<protein>
    <submittedName>
        <fullName evidence="2">Phage portal protein</fullName>
    </submittedName>
</protein>
<dbReference type="OrthoDB" id="3078222at2"/>
<gene>
    <name evidence="2" type="ORF">ET418_15270</name>
</gene>
<dbReference type="Proteomes" id="UP000324298">
    <property type="component" value="Unassembled WGS sequence"/>
</dbReference>
<dbReference type="AlphaFoldDB" id="A0A5A9X8E1"/>
<feature type="compositionally biased region" description="Basic and acidic residues" evidence="1">
    <location>
        <begin position="470"/>
        <end position="484"/>
    </location>
</feature>
<accession>A0A5A9X8E1</accession>
<evidence type="ECO:0000256" key="1">
    <source>
        <dbReference type="SAM" id="MobiDB-lite"/>
    </source>
</evidence>
<feature type="region of interest" description="Disordered" evidence="1">
    <location>
        <begin position="470"/>
        <end position="492"/>
    </location>
</feature>
<reference evidence="2 3" key="1">
    <citation type="submission" date="2019-04" db="EMBL/GenBank/DDBJ databases">
        <title>Geobacter ruber sp. nov., ferric-reducing bacteria isolated from paddy soil.</title>
        <authorList>
            <person name="Xu Z."/>
            <person name="Masuda Y."/>
            <person name="Itoh H."/>
            <person name="Senoo K."/>
        </authorList>
    </citation>
    <scope>NUCLEOTIDE SEQUENCE [LARGE SCALE GENOMIC DNA]</scope>
    <source>
        <strain evidence="2 3">Red88</strain>
    </source>
</reference>
<feature type="region of interest" description="Disordered" evidence="1">
    <location>
        <begin position="532"/>
        <end position="582"/>
    </location>
</feature>
<evidence type="ECO:0000313" key="3">
    <source>
        <dbReference type="Proteomes" id="UP000324298"/>
    </source>
</evidence>
<comment type="caution">
    <text evidence="2">The sequence shown here is derived from an EMBL/GenBank/DDBJ whole genome shotgun (WGS) entry which is preliminary data.</text>
</comment>
<sequence>MINLPKSFMEDAVETPAGLLVPSRSAESLIKAEAKKMRVEENKAAFFSKFALAQNMVAYGAREKPAGTPSFAILYESAKRSFVDAILIRARIDQQKRIWQKANDGKNKDIGFRVVHERQDDPDYKVTKNDKERCAEMEKLLGNPTPAEFIYLYPHNVRPHTNLKDLVSVLTRAELIIDRKCILRYKRRDGQGYAAFHWLPGESIKNVDESVRAWAQKNEKDGKITKDTIDKMSLATGFDIANAAYVQMIDGMITAAFTDDEISVHISNPSDQMNRFGYGESRLELSLDITTTLLMAWTYNREMFKTNYPEQVLTVAGDYDKEGLQAFKQQLLAEAGGVGNNWRLPVIPAGDIDNFKIESVKLRESPKDMLFDQMIRLAIMLKAAAYGAHPSTLNLEMDSGNGGGNLFGANPASEIEFSKEHGLIPSLTDMCEWFTDCIIHPRYDDLKLILVGLNPEDEKAAVDIRTARVSKWDTRNEARSEEGKSPIGFWLPPEQYNKLQEGDPQKELYDKNPWNYPADVAIPNYINTFSMAGQQGQDQGDDGQYDDQQDQGDDQQDQDQQDDGSDQYYKALRKSRRGARRKTKFLQISLDDQL</sequence>
<evidence type="ECO:0000313" key="2">
    <source>
        <dbReference type="EMBL" id="KAA0888738.1"/>
    </source>
</evidence>
<proteinExistence type="predicted"/>
<keyword evidence="3" id="KW-1185">Reference proteome</keyword>
<feature type="compositionally biased region" description="Basic residues" evidence="1">
    <location>
        <begin position="571"/>
        <end position="582"/>
    </location>
</feature>
<feature type="compositionally biased region" description="Acidic residues" evidence="1">
    <location>
        <begin position="539"/>
        <end position="565"/>
    </location>
</feature>
<dbReference type="EMBL" id="SRSD01000010">
    <property type="protein sequence ID" value="KAA0888738.1"/>
    <property type="molecule type" value="Genomic_DNA"/>
</dbReference>
<organism evidence="2 3">
    <name type="scientific">Oryzomonas rubra</name>
    <dbReference type="NCBI Taxonomy" id="2509454"/>
    <lineage>
        <taxon>Bacteria</taxon>
        <taxon>Pseudomonadati</taxon>
        <taxon>Thermodesulfobacteriota</taxon>
        <taxon>Desulfuromonadia</taxon>
        <taxon>Geobacterales</taxon>
        <taxon>Geobacteraceae</taxon>
        <taxon>Oryzomonas</taxon>
    </lineage>
</organism>
<dbReference type="RefSeq" id="WP_149309036.1">
    <property type="nucleotide sequence ID" value="NZ_SRSD01000010.1"/>
</dbReference>
<name>A0A5A9X8E1_9BACT</name>